<dbReference type="RefSeq" id="WP_060833757.1">
    <property type="nucleotide sequence ID" value="NZ_JAESJI010000037.1"/>
</dbReference>
<dbReference type="eggNOG" id="COG0071">
    <property type="taxonomic scope" value="Bacteria"/>
</dbReference>
<evidence type="ECO:0000256" key="2">
    <source>
        <dbReference type="RuleBase" id="RU003616"/>
    </source>
</evidence>
<gene>
    <name evidence="4" type="ORF">NHU_00560</name>
</gene>
<dbReference type="InterPro" id="IPR002068">
    <property type="entry name" value="A-crystallin/Hsp20_dom"/>
</dbReference>
<dbReference type="CDD" id="cd06464">
    <property type="entry name" value="ACD_sHsps-like"/>
    <property type="match status" value="1"/>
</dbReference>
<feature type="domain" description="SHSP" evidence="3">
    <location>
        <begin position="31"/>
        <end position="143"/>
    </location>
</feature>
<evidence type="ECO:0000313" key="5">
    <source>
        <dbReference type="Proteomes" id="UP000064912"/>
    </source>
</evidence>
<dbReference type="SUPFAM" id="SSF49764">
    <property type="entry name" value="HSP20-like chaperones"/>
    <property type="match status" value="1"/>
</dbReference>
<sequence length="143" mass="15907">MLYPSTFAADPFALMRQMGRDLDRALGPRLGAGTAAFPAINVWQNDEAVAITAELPGIAPSDIDITIKDNVLTLSGERRAPDLGDTAIWHRRDRAYGRFSRAIRLPFPARDDQVEARFINGVLRVVVARPEEDKPRRIEIKAV</sequence>
<dbReference type="EMBL" id="AP014800">
    <property type="protein sequence ID" value="BAQ67729.1"/>
    <property type="molecule type" value="Genomic_DNA"/>
</dbReference>
<keyword evidence="4" id="KW-0346">Stress response</keyword>
<dbReference type="PROSITE" id="PS01031">
    <property type="entry name" value="SHSP"/>
    <property type="match status" value="1"/>
</dbReference>
<accession>A0A0D6AZ66</accession>
<dbReference type="KEGG" id="rsu:NHU_00560"/>
<evidence type="ECO:0000313" key="4">
    <source>
        <dbReference type="EMBL" id="BAQ67729.1"/>
    </source>
</evidence>
<dbReference type="Proteomes" id="UP000064912">
    <property type="component" value="Chromosome"/>
</dbReference>
<dbReference type="PATRIC" id="fig|35806.4.peg.576"/>
<dbReference type="PANTHER" id="PTHR11527">
    <property type="entry name" value="HEAT-SHOCK PROTEIN 20 FAMILY MEMBER"/>
    <property type="match status" value="1"/>
</dbReference>
<dbReference type="AlphaFoldDB" id="A0A0D6AZ66"/>
<evidence type="ECO:0000256" key="1">
    <source>
        <dbReference type="PROSITE-ProRule" id="PRU00285"/>
    </source>
</evidence>
<dbReference type="Gene3D" id="2.60.40.790">
    <property type="match status" value="1"/>
</dbReference>
<reference evidence="4 5" key="1">
    <citation type="submission" date="2015-02" db="EMBL/GenBank/DDBJ databases">
        <title>Genome sequene of Rhodovulum sulfidophilum DSM 2351.</title>
        <authorList>
            <person name="Nagao N."/>
        </authorList>
    </citation>
    <scope>NUCLEOTIDE SEQUENCE [LARGE SCALE GENOMIC DNA]</scope>
    <source>
        <strain evidence="4 5">DSM 2351</strain>
    </source>
</reference>
<dbReference type="Pfam" id="PF00011">
    <property type="entry name" value="HSP20"/>
    <property type="match status" value="1"/>
</dbReference>
<comment type="similarity">
    <text evidence="1 2">Belongs to the small heat shock protein (HSP20) family.</text>
</comment>
<name>A0A0D6AZ66_RHOSU</name>
<dbReference type="InterPro" id="IPR008978">
    <property type="entry name" value="HSP20-like_chaperone"/>
</dbReference>
<evidence type="ECO:0000259" key="3">
    <source>
        <dbReference type="PROSITE" id="PS01031"/>
    </source>
</evidence>
<protein>
    <submittedName>
        <fullName evidence="4">Heat shock protein Hsp20</fullName>
    </submittedName>
</protein>
<proteinExistence type="inferred from homology"/>
<dbReference type="InterPro" id="IPR031107">
    <property type="entry name" value="Small_HSP"/>
</dbReference>
<organism evidence="4 5">
    <name type="scientific">Rhodovulum sulfidophilum</name>
    <name type="common">Rhodobacter sulfidophilus</name>
    <dbReference type="NCBI Taxonomy" id="35806"/>
    <lineage>
        <taxon>Bacteria</taxon>
        <taxon>Pseudomonadati</taxon>
        <taxon>Pseudomonadota</taxon>
        <taxon>Alphaproteobacteria</taxon>
        <taxon>Rhodobacterales</taxon>
        <taxon>Paracoccaceae</taxon>
        <taxon>Rhodovulum</taxon>
    </lineage>
</organism>